<sequence>MERAPEFSYEMGSRTRRPVEDPEQTTQLTESVGCDGSAQDTSLVEPTTDGKERFWSGDHGPHVVVSSRDARPLRPDTPTVRSRLGLSRVVGMFSQYINMQVPRCNAWFNSFSAFIRRDGVVYLDLRSRMTHRDTCRGGGARRLDLGPADRGRWINRSARTNLEEQFDSQTRKC</sequence>
<reference evidence="2 3" key="1">
    <citation type="journal article" date="2019" name="Commun. Biol.">
        <title>The bagworm genome reveals a unique fibroin gene that provides high tensile strength.</title>
        <authorList>
            <person name="Kono N."/>
            <person name="Nakamura H."/>
            <person name="Ohtoshi R."/>
            <person name="Tomita M."/>
            <person name="Numata K."/>
            <person name="Arakawa K."/>
        </authorList>
    </citation>
    <scope>NUCLEOTIDE SEQUENCE [LARGE SCALE GENOMIC DNA]</scope>
</reference>
<dbReference type="Proteomes" id="UP000299102">
    <property type="component" value="Unassembled WGS sequence"/>
</dbReference>
<accession>A0A4C1UIP2</accession>
<gene>
    <name evidence="2" type="ORF">EVAR_81722_1</name>
</gene>
<proteinExistence type="predicted"/>
<evidence type="ECO:0000313" key="3">
    <source>
        <dbReference type="Proteomes" id="UP000299102"/>
    </source>
</evidence>
<comment type="caution">
    <text evidence="2">The sequence shown here is derived from an EMBL/GenBank/DDBJ whole genome shotgun (WGS) entry which is preliminary data.</text>
</comment>
<evidence type="ECO:0000256" key="1">
    <source>
        <dbReference type="SAM" id="MobiDB-lite"/>
    </source>
</evidence>
<protein>
    <submittedName>
        <fullName evidence="2">Uncharacterized protein</fullName>
    </submittedName>
</protein>
<organism evidence="2 3">
    <name type="scientific">Eumeta variegata</name>
    <name type="common">Bagworm moth</name>
    <name type="synonym">Eumeta japonica</name>
    <dbReference type="NCBI Taxonomy" id="151549"/>
    <lineage>
        <taxon>Eukaryota</taxon>
        <taxon>Metazoa</taxon>
        <taxon>Ecdysozoa</taxon>
        <taxon>Arthropoda</taxon>
        <taxon>Hexapoda</taxon>
        <taxon>Insecta</taxon>
        <taxon>Pterygota</taxon>
        <taxon>Neoptera</taxon>
        <taxon>Endopterygota</taxon>
        <taxon>Lepidoptera</taxon>
        <taxon>Glossata</taxon>
        <taxon>Ditrysia</taxon>
        <taxon>Tineoidea</taxon>
        <taxon>Psychidae</taxon>
        <taxon>Oiketicinae</taxon>
        <taxon>Eumeta</taxon>
    </lineage>
</organism>
<dbReference type="AlphaFoldDB" id="A0A4C1UIP2"/>
<evidence type="ECO:0000313" key="2">
    <source>
        <dbReference type="EMBL" id="GBP25842.1"/>
    </source>
</evidence>
<keyword evidence="3" id="KW-1185">Reference proteome</keyword>
<name>A0A4C1UIP2_EUMVA</name>
<dbReference type="EMBL" id="BGZK01000173">
    <property type="protein sequence ID" value="GBP25842.1"/>
    <property type="molecule type" value="Genomic_DNA"/>
</dbReference>
<feature type="region of interest" description="Disordered" evidence="1">
    <location>
        <begin position="1"/>
        <end position="59"/>
    </location>
</feature>
<feature type="compositionally biased region" description="Basic and acidic residues" evidence="1">
    <location>
        <begin position="48"/>
        <end position="59"/>
    </location>
</feature>